<feature type="transmembrane region" description="Helical" evidence="7">
    <location>
        <begin position="63"/>
        <end position="89"/>
    </location>
</feature>
<feature type="transmembrane region" description="Helical" evidence="7">
    <location>
        <begin position="256"/>
        <end position="275"/>
    </location>
</feature>
<dbReference type="Gene3D" id="1.20.1250.20">
    <property type="entry name" value="MFS general substrate transporter like domains"/>
    <property type="match status" value="1"/>
</dbReference>
<keyword evidence="5" id="KW-0046">Antibiotic resistance</keyword>
<dbReference type="AlphaFoldDB" id="A0A8A1UGF6"/>
<dbReference type="EMBL" id="CP048261">
    <property type="protein sequence ID" value="QST78937.1"/>
    <property type="molecule type" value="Genomic_DNA"/>
</dbReference>
<dbReference type="Proteomes" id="UP000011074">
    <property type="component" value="Chromosome"/>
</dbReference>
<dbReference type="CDD" id="cd17321">
    <property type="entry name" value="MFS_MMR_MDR_like"/>
    <property type="match status" value="1"/>
</dbReference>
<feature type="compositionally biased region" description="Low complexity" evidence="6">
    <location>
        <begin position="32"/>
        <end position="47"/>
    </location>
</feature>
<dbReference type="Gene3D" id="1.20.1720.10">
    <property type="entry name" value="Multidrug resistance protein D"/>
    <property type="match status" value="1"/>
</dbReference>
<organism evidence="9 10">
    <name type="scientific">Streptomyces rimosus subsp. rimosus (strain ATCC 10970 / DSM 40260 / JCM 4667 / NRRL 2234)</name>
    <dbReference type="NCBI Taxonomy" id="1265868"/>
    <lineage>
        <taxon>Bacteria</taxon>
        <taxon>Bacillati</taxon>
        <taxon>Actinomycetota</taxon>
        <taxon>Actinomycetes</taxon>
        <taxon>Kitasatosporales</taxon>
        <taxon>Streptomycetaceae</taxon>
        <taxon>Streptomyces</taxon>
    </lineage>
</organism>
<dbReference type="InterPro" id="IPR036259">
    <property type="entry name" value="MFS_trans_sf"/>
</dbReference>
<feature type="transmembrane region" description="Helical" evidence="7">
    <location>
        <begin position="131"/>
        <end position="150"/>
    </location>
</feature>
<evidence type="ECO:0000256" key="4">
    <source>
        <dbReference type="ARBA" id="ARBA00023136"/>
    </source>
</evidence>
<evidence type="ECO:0000256" key="5">
    <source>
        <dbReference type="ARBA" id="ARBA00023251"/>
    </source>
</evidence>
<dbReference type="GO" id="GO:0022857">
    <property type="term" value="F:transmembrane transporter activity"/>
    <property type="evidence" value="ECO:0007669"/>
    <property type="project" value="InterPro"/>
</dbReference>
<dbReference type="GO" id="GO:0005886">
    <property type="term" value="C:plasma membrane"/>
    <property type="evidence" value="ECO:0007669"/>
    <property type="project" value="UniProtKB-SubCell"/>
</dbReference>
<gene>
    <name evidence="9" type="ORF">SRIM_000960</name>
</gene>
<evidence type="ECO:0000256" key="1">
    <source>
        <dbReference type="ARBA" id="ARBA00004651"/>
    </source>
</evidence>
<dbReference type="SUPFAM" id="SSF103473">
    <property type="entry name" value="MFS general substrate transporter"/>
    <property type="match status" value="2"/>
</dbReference>
<feature type="transmembrane region" description="Helical" evidence="7">
    <location>
        <begin position="156"/>
        <end position="177"/>
    </location>
</feature>
<dbReference type="GO" id="GO:0046677">
    <property type="term" value="P:response to antibiotic"/>
    <property type="evidence" value="ECO:0007669"/>
    <property type="project" value="UniProtKB-KW"/>
</dbReference>
<feature type="transmembrane region" description="Helical" evidence="7">
    <location>
        <begin position="498"/>
        <end position="520"/>
    </location>
</feature>
<feature type="transmembrane region" description="Helical" evidence="7">
    <location>
        <begin position="281"/>
        <end position="300"/>
    </location>
</feature>
<evidence type="ECO:0000256" key="3">
    <source>
        <dbReference type="ARBA" id="ARBA00022989"/>
    </source>
</evidence>
<feature type="transmembrane region" description="Helical" evidence="7">
    <location>
        <begin position="189"/>
        <end position="212"/>
    </location>
</feature>
<evidence type="ECO:0000256" key="6">
    <source>
        <dbReference type="SAM" id="MobiDB-lite"/>
    </source>
</evidence>
<reference evidence="9" key="2">
    <citation type="submission" date="2020-01" db="EMBL/GenBank/DDBJ databases">
        <authorList>
            <person name="Algora L."/>
            <person name="Schniete J.K."/>
            <person name="MacFadyen A."/>
            <person name="Hoskisson P.A."/>
            <person name="Hunter I.S."/>
            <person name="Herron P.R."/>
        </authorList>
    </citation>
    <scope>NUCLEOTIDE SEQUENCE</scope>
    <source>
        <strain evidence="9">ATCC 10970</strain>
    </source>
</reference>
<protein>
    <submittedName>
        <fullName evidence="9">MFS transporter</fullName>
    </submittedName>
</protein>
<evidence type="ECO:0000313" key="9">
    <source>
        <dbReference type="EMBL" id="QST78937.1"/>
    </source>
</evidence>
<feature type="transmembrane region" description="Helical" evidence="7">
    <location>
        <begin position="329"/>
        <end position="350"/>
    </location>
</feature>
<evidence type="ECO:0000313" key="10">
    <source>
        <dbReference type="Proteomes" id="UP000011074"/>
    </source>
</evidence>
<evidence type="ECO:0000256" key="7">
    <source>
        <dbReference type="SAM" id="Phobius"/>
    </source>
</evidence>
<feature type="transmembrane region" description="Helical" evidence="7">
    <location>
        <begin position="421"/>
        <end position="443"/>
    </location>
</feature>
<accession>A0A8A1UGF6</accession>
<reference evidence="9" key="1">
    <citation type="submission" date="2012-12" db="EMBL/GenBank/DDBJ databases">
        <authorList>
            <person name="Pethick F.E."/>
            <person name="MacFadyen A.C."/>
            <person name="Tang Z."/>
            <person name="Sangal V."/>
            <person name="Tze-Tze L."/>
            <person name="Chu J."/>
            <person name="Guo M."/>
            <person name="Kirby R."/>
            <person name="Hoskisson P.A."/>
            <person name="Herron P.R."/>
            <person name="Hunter I.S."/>
        </authorList>
    </citation>
    <scope>NUCLEOTIDE SEQUENCE</scope>
    <source>
        <strain evidence="9">ATCC 10970</strain>
    </source>
</reference>
<evidence type="ECO:0000256" key="2">
    <source>
        <dbReference type="ARBA" id="ARBA00022692"/>
    </source>
</evidence>
<dbReference type="PRINTS" id="PR01036">
    <property type="entry name" value="TCRTETB"/>
</dbReference>
<keyword evidence="3 7" id="KW-1133">Transmembrane helix</keyword>
<keyword evidence="4 7" id="KW-0472">Membrane</keyword>
<feature type="transmembrane region" description="Helical" evidence="7">
    <location>
        <begin position="224"/>
        <end position="244"/>
    </location>
</feature>
<feature type="transmembrane region" description="Helical" evidence="7">
    <location>
        <begin position="101"/>
        <end position="119"/>
    </location>
</feature>
<dbReference type="InterPro" id="IPR011701">
    <property type="entry name" value="MFS"/>
</dbReference>
<feature type="transmembrane region" description="Helical" evidence="7">
    <location>
        <begin position="455"/>
        <end position="478"/>
    </location>
</feature>
<feature type="domain" description="Major facilitator superfamily (MFS) profile" evidence="8">
    <location>
        <begin position="65"/>
        <end position="525"/>
    </location>
</feature>
<name>A0A8A1UGF6_STRR1</name>
<dbReference type="PROSITE" id="PS50850">
    <property type="entry name" value="MFS"/>
    <property type="match status" value="1"/>
</dbReference>
<dbReference type="InterPro" id="IPR020846">
    <property type="entry name" value="MFS_dom"/>
</dbReference>
<sequence>MTTPSHRNGGTAAASPAHPTTGSGKPSDLSCSSASASVPSPVPAASGGSPGTNSGIVSGRSAVVALVVVLIASFMELLDATIVTVAAPAIAEGLGAGEATLQWTVAGYTLALGAGLITGGRIGDQFGRRRIFLIGLAAFAIASAACALAPNPAVLVATRVAQGLAGGLMVPQVFGIIRSSFAPVARAKAFGAYGAVLGLASVAGPLAGGLLVEADVFGLGWRTIFWVNVPVAAVGLALGTRFLPESAATARTRLDLPGAALAAAGAVCVLLPLVQGHEWGWPWWGYVILFLSVPFMALFLRRERRLVARGDQPVLDPGLLRVRAFSSGLAASTLFFGAIGSFFLLLSLYLQFGTGRSALETGLLILPYAVGSTLTSGIGVQLAARVGRLLLVTGSLVLAVSQFLLLLVVRDGGAPSYWALALPLFVGGLGLGLTSPSLVNVVLAGVPARDAGAAGGVLTTVGQIGNAVGVAVLGVLFFAELDTSTSAGATPLTAYGDAFASVLPWQIAFYVVAAGLMMLLPKHTDALGGGGTSTDVAVSEK</sequence>
<dbReference type="Pfam" id="PF07690">
    <property type="entry name" value="MFS_1"/>
    <property type="match status" value="1"/>
</dbReference>
<keyword evidence="2 7" id="KW-0812">Transmembrane</keyword>
<feature type="transmembrane region" description="Helical" evidence="7">
    <location>
        <begin position="362"/>
        <end position="382"/>
    </location>
</feature>
<proteinExistence type="predicted"/>
<comment type="subcellular location">
    <subcellularLocation>
        <location evidence="1">Cell membrane</location>
        <topology evidence="1">Multi-pass membrane protein</topology>
    </subcellularLocation>
</comment>
<feature type="transmembrane region" description="Helical" evidence="7">
    <location>
        <begin position="389"/>
        <end position="409"/>
    </location>
</feature>
<dbReference type="PANTHER" id="PTHR42718:SF39">
    <property type="entry name" value="ACTINORHODIN TRANSPORTER-RELATED"/>
    <property type="match status" value="1"/>
</dbReference>
<evidence type="ECO:0000259" key="8">
    <source>
        <dbReference type="PROSITE" id="PS50850"/>
    </source>
</evidence>
<dbReference type="PANTHER" id="PTHR42718">
    <property type="entry name" value="MAJOR FACILITATOR SUPERFAMILY MULTIDRUG TRANSPORTER MFSC"/>
    <property type="match status" value="1"/>
</dbReference>
<feature type="region of interest" description="Disordered" evidence="6">
    <location>
        <begin position="1"/>
        <end position="51"/>
    </location>
</feature>
<reference evidence="9" key="3">
    <citation type="journal article" date="2021" name="bioRxiv">
        <title>Bilateral symmetry of linear streptomycete chromosomes.</title>
        <authorList>
            <person name="Algora-Gallardo L."/>
            <person name="Schniete J.K."/>
            <person name="Mark D.R."/>
            <person name="Hunter I.S."/>
            <person name="Herron P.R."/>
        </authorList>
    </citation>
    <scope>NUCLEOTIDE SEQUENCE</scope>
    <source>
        <strain evidence="9">ATCC 10970</strain>
    </source>
</reference>